<organism evidence="2">
    <name type="scientific">freshwater metagenome</name>
    <dbReference type="NCBI Taxonomy" id="449393"/>
    <lineage>
        <taxon>unclassified sequences</taxon>
        <taxon>metagenomes</taxon>
        <taxon>ecological metagenomes</taxon>
    </lineage>
</organism>
<feature type="domain" description="Putative regulatory protein FmdB zinc ribbon" evidence="1">
    <location>
        <begin position="1"/>
        <end position="40"/>
    </location>
</feature>
<name>A0A6J6PWE6_9ZZZZ</name>
<gene>
    <name evidence="2" type="ORF">UFOPK2399_01472</name>
</gene>
<dbReference type="Pfam" id="PF09723">
    <property type="entry name" value="Zn_ribbon_8"/>
    <property type="match status" value="1"/>
</dbReference>
<dbReference type="NCBIfam" id="TIGR02605">
    <property type="entry name" value="CxxC_CxxC_SSSS"/>
    <property type="match status" value="1"/>
</dbReference>
<dbReference type="SMART" id="SM00834">
    <property type="entry name" value="CxxC_CXXC_SSSS"/>
    <property type="match status" value="1"/>
</dbReference>
<evidence type="ECO:0000259" key="1">
    <source>
        <dbReference type="SMART" id="SM00834"/>
    </source>
</evidence>
<accession>A0A6J6PWE6</accession>
<protein>
    <submittedName>
        <fullName evidence="2">Unannotated protein</fullName>
    </submittedName>
</protein>
<dbReference type="InterPro" id="IPR013429">
    <property type="entry name" value="Regulatory_FmdB_Zinc_ribbon"/>
</dbReference>
<dbReference type="EMBL" id="CAEZXP010000005">
    <property type="protein sequence ID" value="CAB4702916.1"/>
    <property type="molecule type" value="Genomic_DNA"/>
</dbReference>
<evidence type="ECO:0000313" key="2">
    <source>
        <dbReference type="EMBL" id="CAB4702916.1"/>
    </source>
</evidence>
<proteinExistence type="predicted"/>
<reference evidence="2" key="1">
    <citation type="submission" date="2020-05" db="EMBL/GenBank/DDBJ databases">
        <authorList>
            <person name="Chiriac C."/>
            <person name="Salcher M."/>
            <person name="Ghai R."/>
            <person name="Kavagutti S V."/>
        </authorList>
    </citation>
    <scope>NUCLEOTIDE SEQUENCE</scope>
</reference>
<dbReference type="AlphaFoldDB" id="A0A6J6PWE6"/>
<sequence>MPIYEYVCMNCEKHFEELVRVGETPACPGCGAAKVQKQFSVFAAHGTTSQPSFGGTAAAAAGGGCCGGACGCG</sequence>